<dbReference type="SMART" id="SM00535">
    <property type="entry name" value="RIBOc"/>
    <property type="match status" value="1"/>
</dbReference>
<evidence type="ECO:0000256" key="3">
    <source>
        <dbReference type="ARBA" id="ARBA00022552"/>
    </source>
</evidence>
<comment type="subcellular location">
    <subcellularLocation>
        <location evidence="9">Cytoplasm</location>
    </subcellularLocation>
</comment>
<dbReference type="NCBIfam" id="TIGR02191">
    <property type="entry name" value="RNaseIII"/>
    <property type="match status" value="1"/>
</dbReference>
<dbReference type="Proteomes" id="UP000177040">
    <property type="component" value="Unassembled WGS sequence"/>
</dbReference>
<dbReference type="CDD" id="cd10845">
    <property type="entry name" value="DSRM_RNAse_III_family"/>
    <property type="match status" value="1"/>
</dbReference>
<evidence type="ECO:0000256" key="9">
    <source>
        <dbReference type="HAMAP-Rule" id="MF_00104"/>
    </source>
</evidence>
<proteinExistence type="inferred from homology"/>
<dbReference type="AlphaFoldDB" id="A0A1F6N4M4"/>
<feature type="active site" evidence="9">
    <location>
        <position position="57"/>
    </location>
</feature>
<dbReference type="InterPro" id="IPR014720">
    <property type="entry name" value="dsRBD_dom"/>
</dbReference>
<accession>A0A1F6N4M4</accession>
<keyword evidence="4 9" id="KW-0507">mRNA processing</keyword>
<dbReference type="GO" id="GO:0006364">
    <property type="term" value="P:rRNA processing"/>
    <property type="evidence" value="ECO:0007669"/>
    <property type="project" value="UniProtKB-UniRule"/>
</dbReference>
<evidence type="ECO:0000259" key="10">
    <source>
        <dbReference type="PROSITE" id="PS50137"/>
    </source>
</evidence>
<comment type="similarity">
    <text evidence="2">Belongs to the ribonuclease III family.</text>
</comment>
<feature type="domain" description="RNase III" evidence="11">
    <location>
        <begin position="11"/>
        <end position="140"/>
    </location>
</feature>
<dbReference type="GO" id="GO:0008033">
    <property type="term" value="P:tRNA processing"/>
    <property type="evidence" value="ECO:0007669"/>
    <property type="project" value="UniProtKB-KW"/>
</dbReference>
<keyword evidence="5 9" id="KW-0540">Nuclease</keyword>
<evidence type="ECO:0000256" key="4">
    <source>
        <dbReference type="ARBA" id="ARBA00022664"/>
    </source>
</evidence>
<evidence type="ECO:0000256" key="2">
    <source>
        <dbReference type="ARBA" id="ARBA00010183"/>
    </source>
</evidence>
<keyword evidence="9" id="KW-0699">rRNA-binding</keyword>
<dbReference type="PANTHER" id="PTHR11207:SF0">
    <property type="entry name" value="RIBONUCLEASE 3"/>
    <property type="match status" value="1"/>
</dbReference>
<dbReference type="GO" id="GO:0010468">
    <property type="term" value="P:regulation of gene expression"/>
    <property type="evidence" value="ECO:0007669"/>
    <property type="project" value="TreeGrafter"/>
</dbReference>
<evidence type="ECO:0000256" key="8">
    <source>
        <dbReference type="ARBA" id="ARBA00022884"/>
    </source>
</evidence>
<dbReference type="PROSITE" id="PS00517">
    <property type="entry name" value="RNASE_3_1"/>
    <property type="match status" value="1"/>
</dbReference>
<dbReference type="SUPFAM" id="SSF54768">
    <property type="entry name" value="dsRNA-binding domain-like"/>
    <property type="match status" value="1"/>
</dbReference>
<keyword evidence="3 9" id="KW-0698">rRNA processing</keyword>
<protein>
    <recommendedName>
        <fullName evidence="9">Ribonuclease 3</fullName>
        <ecNumber evidence="9">3.1.26.3</ecNumber>
    </recommendedName>
    <alternativeName>
        <fullName evidence="9">Ribonuclease III</fullName>
        <shortName evidence="9">RNase III</shortName>
    </alternativeName>
</protein>
<dbReference type="FunFam" id="1.10.1520.10:FF:000001">
    <property type="entry name" value="Ribonuclease 3"/>
    <property type="match status" value="1"/>
</dbReference>
<name>A0A1F6N4M4_9BACT</name>
<dbReference type="GO" id="GO:0019843">
    <property type="term" value="F:rRNA binding"/>
    <property type="evidence" value="ECO:0007669"/>
    <property type="project" value="UniProtKB-KW"/>
</dbReference>
<dbReference type="HAMAP" id="MF_00104">
    <property type="entry name" value="RNase_III"/>
    <property type="match status" value="1"/>
</dbReference>
<evidence type="ECO:0000313" key="13">
    <source>
        <dbReference type="Proteomes" id="UP000177040"/>
    </source>
</evidence>
<keyword evidence="9" id="KW-0479">Metal-binding</keyword>
<dbReference type="GO" id="GO:0004525">
    <property type="term" value="F:ribonuclease III activity"/>
    <property type="evidence" value="ECO:0007669"/>
    <property type="project" value="UniProtKB-UniRule"/>
</dbReference>
<comment type="catalytic activity">
    <reaction evidence="1 9">
        <text>Endonucleolytic cleavage to 5'-phosphomonoester.</text>
        <dbReference type="EC" id="3.1.26.3"/>
    </reaction>
</comment>
<feature type="binding site" evidence="9">
    <location>
        <position position="126"/>
    </location>
    <ligand>
        <name>Mg(2+)</name>
        <dbReference type="ChEBI" id="CHEBI:18420"/>
    </ligand>
</feature>
<sequence length="253" mass="28387">MPITSYLEKKFPALEKKIGVAFRNPDLLVQALVHRSFLNENRNFPLAHNERLEFLGDAVLELIVTEFLFENYLNPEGELTNWRAALVNANMCAVVAQEIDLEPYLFLSHGESKDANTKARGYILANALEAVIGAIYLDQGSEIAKQFVTRWVLTKLPEVLELGLWMDPKSRFQEGAQEVVGITPTYRVLKEEGPDHEKNFVIGVYLGKEKVAEGFGTSKQEAQTDAAEKALRIKGWKGPKVDIITRTQTDPIG</sequence>
<keyword evidence="9" id="KW-0819">tRNA processing</keyword>
<dbReference type="InterPro" id="IPR036389">
    <property type="entry name" value="RNase_III_sf"/>
</dbReference>
<evidence type="ECO:0000256" key="7">
    <source>
        <dbReference type="ARBA" id="ARBA00022801"/>
    </source>
</evidence>
<dbReference type="Gene3D" id="1.10.1520.10">
    <property type="entry name" value="Ribonuclease III domain"/>
    <property type="match status" value="1"/>
</dbReference>
<comment type="subunit">
    <text evidence="9">Homodimer.</text>
</comment>
<dbReference type="InterPro" id="IPR011907">
    <property type="entry name" value="RNase_III"/>
</dbReference>
<reference evidence="12 13" key="1">
    <citation type="journal article" date="2016" name="Nat. Commun.">
        <title>Thousands of microbial genomes shed light on interconnected biogeochemical processes in an aquifer system.</title>
        <authorList>
            <person name="Anantharaman K."/>
            <person name="Brown C.T."/>
            <person name="Hug L.A."/>
            <person name="Sharon I."/>
            <person name="Castelle C.J."/>
            <person name="Probst A.J."/>
            <person name="Thomas B.C."/>
            <person name="Singh A."/>
            <person name="Wilkins M.J."/>
            <person name="Karaoz U."/>
            <person name="Brodie E.L."/>
            <person name="Williams K.H."/>
            <person name="Hubbard S.S."/>
            <person name="Banfield J.F."/>
        </authorList>
    </citation>
    <scope>NUCLEOTIDE SEQUENCE [LARGE SCALE GENOMIC DNA]</scope>
</reference>
<feature type="active site" evidence="9">
    <location>
        <position position="129"/>
    </location>
</feature>
<keyword evidence="6 9" id="KW-0255">Endonuclease</keyword>
<dbReference type="GO" id="GO:0046872">
    <property type="term" value="F:metal ion binding"/>
    <property type="evidence" value="ECO:0007669"/>
    <property type="project" value="UniProtKB-KW"/>
</dbReference>
<evidence type="ECO:0000256" key="5">
    <source>
        <dbReference type="ARBA" id="ARBA00022722"/>
    </source>
</evidence>
<comment type="function">
    <text evidence="9">Digests double-stranded RNA. Involved in the processing of primary rRNA transcript to yield the immediate precursors to the large and small rRNAs (23S and 16S). Processes some mRNAs, and tRNAs when they are encoded in the rRNA operon. Processes pre-crRNA and tracrRNA of type II CRISPR loci if present in the organism.</text>
</comment>
<organism evidence="12 13">
    <name type="scientific">Candidatus Magasanikbacteria bacterium RIFCSPLOWO2_01_FULL_40_15</name>
    <dbReference type="NCBI Taxonomy" id="1798686"/>
    <lineage>
        <taxon>Bacteria</taxon>
        <taxon>Candidatus Magasanikiibacteriota</taxon>
    </lineage>
</organism>
<keyword evidence="9" id="KW-0460">Magnesium</keyword>
<evidence type="ECO:0000256" key="6">
    <source>
        <dbReference type="ARBA" id="ARBA00022759"/>
    </source>
</evidence>
<feature type="domain" description="DRBM" evidence="10">
    <location>
        <begin position="167"/>
        <end position="232"/>
    </location>
</feature>
<dbReference type="Pfam" id="PF14622">
    <property type="entry name" value="Ribonucleas_3_3"/>
    <property type="match status" value="1"/>
</dbReference>
<evidence type="ECO:0000313" key="12">
    <source>
        <dbReference type="EMBL" id="OGH78698.1"/>
    </source>
</evidence>
<dbReference type="PANTHER" id="PTHR11207">
    <property type="entry name" value="RIBONUCLEASE III"/>
    <property type="match status" value="1"/>
</dbReference>
<dbReference type="PROSITE" id="PS50137">
    <property type="entry name" value="DS_RBD"/>
    <property type="match status" value="1"/>
</dbReference>
<keyword evidence="8 9" id="KW-0694">RNA-binding</keyword>
<dbReference type="GO" id="GO:0005737">
    <property type="term" value="C:cytoplasm"/>
    <property type="evidence" value="ECO:0007669"/>
    <property type="project" value="UniProtKB-SubCell"/>
</dbReference>
<dbReference type="Gene3D" id="3.30.160.20">
    <property type="match status" value="1"/>
</dbReference>
<comment type="cofactor">
    <cofactor evidence="9">
        <name>Mg(2+)</name>
        <dbReference type="ChEBI" id="CHEBI:18420"/>
    </cofactor>
</comment>
<keyword evidence="9" id="KW-0963">Cytoplasm</keyword>
<keyword evidence="7 9" id="KW-0378">Hydrolase</keyword>
<dbReference type="SMART" id="SM00358">
    <property type="entry name" value="DSRM"/>
    <property type="match status" value="1"/>
</dbReference>
<comment type="caution">
    <text evidence="12">The sequence shown here is derived from an EMBL/GenBank/DDBJ whole genome shotgun (WGS) entry which is preliminary data.</text>
</comment>
<dbReference type="EMBL" id="MFQH01000003">
    <property type="protein sequence ID" value="OGH78698.1"/>
    <property type="molecule type" value="Genomic_DNA"/>
</dbReference>
<dbReference type="Pfam" id="PF00035">
    <property type="entry name" value="dsrm"/>
    <property type="match status" value="1"/>
</dbReference>
<dbReference type="GO" id="GO:0003725">
    <property type="term" value="F:double-stranded RNA binding"/>
    <property type="evidence" value="ECO:0007669"/>
    <property type="project" value="TreeGrafter"/>
</dbReference>
<dbReference type="EC" id="3.1.26.3" evidence="9"/>
<dbReference type="GO" id="GO:0006397">
    <property type="term" value="P:mRNA processing"/>
    <property type="evidence" value="ECO:0007669"/>
    <property type="project" value="UniProtKB-UniRule"/>
</dbReference>
<evidence type="ECO:0000256" key="1">
    <source>
        <dbReference type="ARBA" id="ARBA00000109"/>
    </source>
</evidence>
<feature type="binding site" evidence="9">
    <location>
        <position position="53"/>
    </location>
    <ligand>
        <name>Mg(2+)</name>
        <dbReference type="ChEBI" id="CHEBI:18420"/>
    </ligand>
</feature>
<dbReference type="SUPFAM" id="SSF69065">
    <property type="entry name" value="RNase III domain-like"/>
    <property type="match status" value="1"/>
</dbReference>
<dbReference type="InterPro" id="IPR000999">
    <property type="entry name" value="RNase_III_dom"/>
</dbReference>
<dbReference type="PROSITE" id="PS50142">
    <property type="entry name" value="RNASE_3_2"/>
    <property type="match status" value="1"/>
</dbReference>
<evidence type="ECO:0000259" key="11">
    <source>
        <dbReference type="PROSITE" id="PS50142"/>
    </source>
</evidence>
<feature type="binding site" evidence="9">
    <location>
        <position position="129"/>
    </location>
    <ligand>
        <name>Mg(2+)</name>
        <dbReference type="ChEBI" id="CHEBI:18420"/>
    </ligand>
</feature>
<dbReference type="CDD" id="cd00593">
    <property type="entry name" value="RIBOc"/>
    <property type="match status" value="1"/>
</dbReference>
<gene>
    <name evidence="9" type="primary">rnc</name>
    <name evidence="12" type="ORF">A2983_04320</name>
</gene>